<sequence length="84" mass="9643">MAQWRSRLLFCGIWRFLRRLARLESTRLPQDYTSTSFHGTLWPTSCSWKLLPVLASLTATGPLICLIPAIFALPRTHWNSWLGG</sequence>
<dbReference type="AlphaFoldDB" id="A0A6N2N301"/>
<reference evidence="2" key="1">
    <citation type="submission" date="2019-03" db="EMBL/GenBank/DDBJ databases">
        <authorList>
            <person name="Mank J."/>
            <person name="Almeida P."/>
        </authorList>
    </citation>
    <scope>NUCLEOTIDE SEQUENCE</scope>
    <source>
        <strain evidence="2">78183</strain>
    </source>
</reference>
<name>A0A6N2N301_SALVM</name>
<organism evidence="2">
    <name type="scientific">Salix viminalis</name>
    <name type="common">Common osier</name>
    <name type="synonym">Basket willow</name>
    <dbReference type="NCBI Taxonomy" id="40686"/>
    <lineage>
        <taxon>Eukaryota</taxon>
        <taxon>Viridiplantae</taxon>
        <taxon>Streptophyta</taxon>
        <taxon>Embryophyta</taxon>
        <taxon>Tracheophyta</taxon>
        <taxon>Spermatophyta</taxon>
        <taxon>Magnoliopsida</taxon>
        <taxon>eudicotyledons</taxon>
        <taxon>Gunneridae</taxon>
        <taxon>Pentapetalae</taxon>
        <taxon>rosids</taxon>
        <taxon>fabids</taxon>
        <taxon>Malpighiales</taxon>
        <taxon>Salicaceae</taxon>
        <taxon>Saliceae</taxon>
        <taxon>Salix</taxon>
    </lineage>
</organism>
<protein>
    <submittedName>
        <fullName evidence="2">Uncharacterized protein</fullName>
    </submittedName>
</protein>
<accession>A0A6N2N301</accession>
<keyword evidence="1" id="KW-0812">Transmembrane</keyword>
<proteinExistence type="predicted"/>
<gene>
    <name evidence="2" type="ORF">SVIM_LOCUS444561</name>
</gene>
<feature type="transmembrane region" description="Helical" evidence="1">
    <location>
        <begin position="50"/>
        <end position="73"/>
    </location>
</feature>
<keyword evidence="1" id="KW-1133">Transmembrane helix</keyword>
<keyword evidence="1" id="KW-0472">Membrane</keyword>
<evidence type="ECO:0000313" key="2">
    <source>
        <dbReference type="EMBL" id="VFU60073.1"/>
    </source>
</evidence>
<evidence type="ECO:0000256" key="1">
    <source>
        <dbReference type="SAM" id="Phobius"/>
    </source>
</evidence>
<dbReference type="EMBL" id="CAADRP010002041">
    <property type="protein sequence ID" value="VFU60073.1"/>
    <property type="molecule type" value="Genomic_DNA"/>
</dbReference>